<dbReference type="SUPFAM" id="SSF160246">
    <property type="entry name" value="EspE N-terminal domain-like"/>
    <property type="match status" value="1"/>
</dbReference>
<dbReference type="OrthoDB" id="5790645at2"/>
<proteinExistence type="predicted"/>
<feature type="transmembrane region" description="Helical" evidence="1">
    <location>
        <begin position="189"/>
        <end position="206"/>
    </location>
</feature>
<reference evidence="3 4" key="1">
    <citation type="submission" date="2017-01" db="EMBL/GenBank/DDBJ databases">
        <title>Draft sequence of Acidihalobacter ferrooxidans strain DSM 14175 (strain V8).</title>
        <authorList>
            <person name="Khaleque H.N."/>
            <person name="Ramsay J.P."/>
            <person name="Murphy R.J.T."/>
            <person name="Kaksonen A.H."/>
            <person name="Boxall N.J."/>
            <person name="Watkin E.L.J."/>
        </authorList>
    </citation>
    <scope>NUCLEOTIDE SEQUENCE [LARGE SCALE GENOMIC DNA]</scope>
    <source>
        <strain evidence="3 4">V8</strain>
    </source>
</reference>
<feature type="transmembrane region" description="Helical" evidence="1">
    <location>
        <begin position="362"/>
        <end position="381"/>
    </location>
</feature>
<dbReference type="KEGG" id="afy:BW247_01700"/>
<dbReference type="EMBL" id="CP019434">
    <property type="protein sequence ID" value="APZ41968.1"/>
    <property type="molecule type" value="Genomic_DNA"/>
</dbReference>
<dbReference type="AlphaFoldDB" id="A0A1P8UDV9"/>
<evidence type="ECO:0000259" key="2">
    <source>
        <dbReference type="Pfam" id="PF05157"/>
    </source>
</evidence>
<evidence type="ECO:0000313" key="3">
    <source>
        <dbReference type="EMBL" id="APZ41968.1"/>
    </source>
</evidence>
<gene>
    <name evidence="3" type="ORF">BW247_01700</name>
</gene>
<organism evidence="3 4">
    <name type="scientific">Acidihalobacter ferrooxydans</name>
    <dbReference type="NCBI Taxonomy" id="1765967"/>
    <lineage>
        <taxon>Bacteria</taxon>
        <taxon>Pseudomonadati</taxon>
        <taxon>Pseudomonadota</taxon>
        <taxon>Gammaproteobacteria</taxon>
        <taxon>Chromatiales</taxon>
        <taxon>Ectothiorhodospiraceae</taxon>
        <taxon>Acidihalobacter</taxon>
    </lineage>
</organism>
<dbReference type="Proteomes" id="UP000243807">
    <property type="component" value="Chromosome"/>
</dbReference>
<evidence type="ECO:0000256" key="1">
    <source>
        <dbReference type="SAM" id="Phobius"/>
    </source>
</evidence>
<keyword evidence="1" id="KW-0472">Membrane</keyword>
<feature type="transmembrane region" description="Helical" evidence="1">
    <location>
        <begin position="212"/>
        <end position="234"/>
    </location>
</feature>
<dbReference type="InterPro" id="IPR037257">
    <property type="entry name" value="T2SS_E_N_sf"/>
</dbReference>
<protein>
    <submittedName>
        <fullName evidence="3">Type II secretion protein</fullName>
    </submittedName>
</protein>
<sequence>MTTTEDPAYTALVEDGVLSAAQLDAAQRSAAARGIDTERVLLHESGVSRCALLNALSRHYDCLSVQYDERLSVPSDLFAGLDGKALRAGRWFPVMQVGETVVIAAVNPASATMRAQVQESLPAAAYEYRVALNEDVRWYIQDYLHAEASLLIGIERTGLAYWRNTMALWRTKLACHRTGHARARTSMKLLRWGLAMVALSNALTRLNDNVLAPHHLAILLAGSALAAIGLFDYLKARRSRMDLPLQNALLQITGETVRFTRRYHLEDAPVTPADASPLARLAATIPPYCSILRPVPASKERTHLARERNILAAQRTIAGSHRTSYARARTGLSLIRTGVSFIGLAIAMNRMLHAGPYSVTDYVLAAAGVLMLIDGLIWYLPARKLNYGIGRGIGSPQNDAE</sequence>
<dbReference type="InterPro" id="IPR007831">
    <property type="entry name" value="T2SS_GspE_N"/>
</dbReference>
<evidence type="ECO:0000313" key="4">
    <source>
        <dbReference type="Proteomes" id="UP000243807"/>
    </source>
</evidence>
<dbReference type="Pfam" id="PF05157">
    <property type="entry name" value="MshEN"/>
    <property type="match status" value="1"/>
</dbReference>
<feature type="transmembrane region" description="Helical" evidence="1">
    <location>
        <begin position="331"/>
        <end position="350"/>
    </location>
</feature>
<keyword evidence="1" id="KW-1133">Transmembrane helix</keyword>
<keyword evidence="4" id="KW-1185">Reference proteome</keyword>
<feature type="domain" description="Type II secretion system protein GspE N-terminal" evidence="2">
    <location>
        <begin position="69"/>
        <end position="148"/>
    </location>
</feature>
<dbReference type="STRING" id="1765967.BW247_01700"/>
<dbReference type="RefSeq" id="WP_076835315.1">
    <property type="nucleotide sequence ID" value="NZ_CP019434.1"/>
</dbReference>
<accession>A0A1P8UDV9</accession>
<keyword evidence="1" id="KW-0812">Transmembrane</keyword>
<name>A0A1P8UDV9_9GAMM</name>